<keyword evidence="3" id="KW-1185">Reference proteome</keyword>
<accession>A0A6I3KKT7</accession>
<protein>
    <submittedName>
        <fullName evidence="2">Uncharacterized protein</fullName>
    </submittedName>
</protein>
<gene>
    <name evidence="2" type="ORF">GIW81_15500</name>
</gene>
<reference evidence="2 3" key="1">
    <citation type="submission" date="2019-11" db="EMBL/GenBank/DDBJ databases">
        <title>Identification of a novel strain.</title>
        <authorList>
            <person name="Xu Q."/>
            <person name="Wang G."/>
        </authorList>
    </citation>
    <scope>NUCLEOTIDE SEQUENCE [LARGE SCALE GENOMIC DNA]</scope>
    <source>
        <strain evidence="3">xq</strain>
    </source>
</reference>
<dbReference type="AlphaFoldDB" id="A0A6I3KKT7"/>
<name>A0A6I3KKT7_9HYPH</name>
<feature type="chain" id="PRO_5026242728" evidence="1">
    <location>
        <begin position="40"/>
        <end position="663"/>
    </location>
</feature>
<evidence type="ECO:0000256" key="1">
    <source>
        <dbReference type="SAM" id="SignalP"/>
    </source>
</evidence>
<evidence type="ECO:0000313" key="3">
    <source>
        <dbReference type="Proteomes" id="UP000440694"/>
    </source>
</evidence>
<comment type="caution">
    <text evidence="2">The sequence shown here is derived from an EMBL/GenBank/DDBJ whole genome shotgun (WGS) entry which is preliminary data.</text>
</comment>
<feature type="signal peptide" evidence="1">
    <location>
        <begin position="1"/>
        <end position="39"/>
    </location>
</feature>
<sequence length="663" mass="72170">MTVVEADPRGARVISARQIAVASASLLSAIAFIPSAAHAQEKAAAGACADAGLAMLASPLTPWKGAPLRVVMTSEDAHDGELTLTAPDGKVAVTAKDKRGGPPYFWYAEVPAPAVGKWEAKLVRAGASPECATVIRAIEVRRAPGAAPSSSKASVWPVRDTWNRGTENLYSAWIEKLFDAPVEEQLSWKALHEVLRDKQRNALFNHLSAREDEKGLVIQPDCADLPYFLRAYFAFKMGLPFGYAKCNRGGGGKAPQCPAWWNIQKEEPPPAPPMQSVGGGPPDGFFGIFGGPPPAAARQVVRVQQRPPGLVPGFGFYLRNTVANGVHSGSGRTANDDDDTDYYPVSLKQETLRPGTIYADPYGHILVLVKRLPQSGANAGVLLAVDGQPDGTVARKRFWRGNFLFAQDPALGGPGFKRFRPVVATKGGLRRASNEEIAKNPEYADFSLDQSKLDIEAFYDRMDDVLSPAPLDPMAAMKEAIVSLDEQVRTRVTSVENGRKYQTGGGGEVAMPDGASIFETTGAWEDFATPSRDLRLLIAIDVVRGYPERVARRPERYAMPKDKSAADVKVELDRTLASELAARKVTYTRTDGTPWELTLKDVVDRTAALEMAYNVNDCVELRWGAADNSEEAATCKRRASGSQRTKMSEYRAWFNERRRPPRG</sequence>
<organism evidence="2 3">
    <name type="scientific">Hyphomicrobium album</name>
    <dbReference type="NCBI Taxonomy" id="2665159"/>
    <lineage>
        <taxon>Bacteria</taxon>
        <taxon>Pseudomonadati</taxon>
        <taxon>Pseudomonadota</taxon>
        <taxon>Alphaproteobacteria</taxon>
        <taxon>Hyphomicrobiales</taxon>
        <taxon>Hyphomicrobiaceae</taxon>
        <taxon>Hyphomicrobium</taxon>
    </lineage>
</organism>
<dbReference type="Proteomes" id="UP000440694">
    <property type="component" value="Unassembled WGS sequence"/>
</dbReference>
<proteinExistence type="predicted"/>
<keyword evidence="1" id="KW-0732">Signal</keyword>
<evidence type="ECO:0000313" key="2">
    <source>
        <dbReference type="EMBL" id="MTD95744.1"/>
    </source>
</evidence>
<dbReference type="EMBL" id="WMBQ01000002">
    <property type="protein sequence ID" value="MTD95744.1"/>
    <property type="molecule type" value="Genomic_DNA"/>
</dbReference>